<evidence type="ECO:0000313" key="1">
    <source>
        <dbReference type="EMBL" id="MCI39545.1"/>
    </source>
</evidence>
<dbReference type="AlphaFoldDB" id="A0A392RVB5"/>
<dbReference type="EMBL" id="LXQA010268586">
    <property type="protein sequence ID" value="MCI39545.1"/>
    <property type="molecule type" value="Genomic_DNA"/>
</dbReference>
<reference evidence="1 2" key="1">
    <citation type="journal article" date="2018" name="Front. Plant Sci.">
        <title>Red Clover (Trifolium pratense) and Zigzag Clover (T. medium) - A Picture of Genomic Similarities and Differences.</title>
        <authorList>
            <person name="Dluhosova J."/>
            <person name="Istvanek J."/>
            <person name="Nedelnik J."/>
            <person name="Repkova J."/>
        </authorList>
    </citation>
    <scope>NUCLEOTIDE SEQUENCE [LARGE SCALE GENOMIC DNA]</scope>
    <source>
        <strain evidence="2">cv. 10/8</strain>
        <tissue evidence="1">Leaf</tissue>
    </source>
</reference>
<keyword evidence="2" id="KW-1185">Reference proteome</keyword>
<comment type="caution">
    <text evidence="1">The sequence shown here is derived from an EMBL/GenBank/DDBJ whole genome shotgun (WGS) entry which is preliminary data.</text>
</comment>
<evidence type="ECO:0000313" key="2">
    <source>
        <dbReference type="Proteomes" id="UP000265520"/>
    </source>
</evidence>
<proteinExistence type="predicted"/>
<organism evidence="1 2">
    <name type="scientific">Trifolium medium</name>
    <dbReference type="NCBI Taxonomy" id="97028"/>
    <lineage>
        <taxon>Eukaryota</taxon>
        <taxon>Viridiplantae</taxon>
        <taxon>Streptophyta</taxon>
        <taxon>Embryophyta</taxon>
        <taxon>Tracheophyta</taxon>
        <taxon>Spermatophyta</taxon>
        <taxon>Magnoliopsida</taxon>
        <taxon>eudicotyledons</taxon>
        <taxon>Gunneridae</taxon>
        <taxon>Pentapetalae</taxon>
        <taxon>rosids</taxon>
        <taxon>fabids</taxon>
        <taxon>Fabales</taxon>
        <taxon>Fabaceae</taxon>
        <taxon>Papilionoideae</taxon>
        <taxon>50 kb inversion clade</taxon>
        <taxon>NPAAA clade</taxon>
        <taxon>Hologalegina</taxon>
        <taxon>IRL clade</taxon>
        <taxon>Trifolieae</taxon>
        <taxon>Trifolium</taxon>
    </lineage>
</organism>
<dbReference type="Proteomes" id="UP000265520">
    <property type="component" value="Unassembled WGS sequence"/>
</dbReference>
<sequence>MTGWFYTTSGEAKSWLHSRGLNETVADLNPTVLDVPINLSSFLNPIPQPLDTLQHVQLEYPDAKSSPNENQVYEIMKGFGDNITEHDAG</sequence>
<feature type="non-terminal residue" evidence="1">
    <location>
        <position position="89"/>
    </location>
</feature>
<protein>
    <submittedName>
        <fullName evidence="1">Uncharacterized protein</fullName>
    </submittedName>
</protein>
<accession>A0A392RVB5</accession>
<name>A0A392RVB5_9FABA</name>